<reference evidence="1" key="1">
    <citation type="submission" date="2022-07" db="EMBL/GenBank/DDBJ databases">
        <title>Phylogenomic reconstructions and comparative analyses of Kickxellomycotina fungi.</title>
        <authorList>
            <person name="Reynolds N.K."/>
            <person name="Stajich J.E."/>
            <person name="Barry K."/>
            <person name="Grigoriev I.V."/>
            <person name="Crous P."/>
            <person name="Smith M.E."/>
        </authorList>
    </citation>
    <scope>NUCLEOTIDE SEQUENCE</scope>
    <source>
        <strain evidence="1">Benny 63K</strain>
    </source>
</reference>
<keyword evidence="2" id="KW-1185">Reference proteome</keyword>
<organism evidence="1 2">
    <name type="scientific">Kickxella alabastrina</name>
    <dbReference type="NCBI Taxonomy" id="61397"/>
    <lineage>
        <taxon>Eukaryota</taxon>
        <taxon>Fungi</taxon>
        <taxon>Fungi incertae sedis</taxon>
        <taxon>Zoopagomycota</taxon>
        <taxon>Kickxellomycotina</taxon>
        <taxon>Kickxellomycetes</taxon>
        <taxon>Kickxellales</taxon>
        <taxon>Kickxellaceae</taxon>
        <taxon>Kickxella</taxon>
    </lineage>
</organism>
<sequence>MLDINLFQAEKGGNPELIRESQRRRNAKPEIVDEIIEQYQEWTDVKFRLDETNRSINSVQKDIGKKMKAKEDASDLLSKKKELEATKKDLIEEEQAKDKALREKVGSVGNIVHDSVPVSANEDDNEVIRTHFVGGVEPTHQPNMRSHHEVLYLLGGYDQERGAKVAGHRGYFLTGAGVDLNLALINYGLQFLAKRGYTKIQTPYFMRREMMAKTAQLSQYDEELYKVTGEGEDKYLIATSEQPISAYHSGEWFDQPSEQLPVKYAGYSTCFRKEAGAHGKDTWGIFRVHQFEKVEQFVLTEPEKSWEMFDEMIATSEDFFKSLEISYRVVSIVSGALNDAAAKKYDLEAWFPHQGEYKELVSCSNCTDFQSRNLEIRCGTKKMGEREKKYVHCLNSTLCATERALCCLIENHQTPEGLKIPAPLVPYMGGLDFIPFVKDSVPKHMMK</sequence>
<proteinExistence type="predicted"/>
<protein>
    <submittedName>
        <fullName evidence="1">Cytosolic seryl-tRNA synthetase</fullName>
        <ecNumber evidence="1">6.1.1.11</ecNumber>
    </submittedName>
</protein>
<gene>
    <name evidence="1" type="primary">SES1_2</name>
    <name evidence="1" type="ORF">LPJ66_002303</name>
</gene>
<dbReference type="EC" id="6.1.1.11" evidence="1"/>
<comment type="caution">
    <text evidence="1">The sequence shown here is derived from an EMBL/GenBank/DDBJ whole genome shotgun (WGS) entry which is preliminary data.</text>
</comment>
<dbReference type="Proteomes" id="UP001150581">
    <property type="component" value="Unassembled WGS sequence"/>
</dbReference>
<evidence type="ECO:0000313" key="2">
    <source>
        <dbReference type="Proteomes" id="UP001150581"/>
    </source>
</evidence>
<keyword evidence="1" id="KW-0436">Ligase</keyword>
<dbReference type="EMBL" id="JANBPG010000178">
    <property type="protein sequence ID" value="KAJ1899138.1"/>
    <property type="molecule type" value="Genomic_DNA"/>
</dbReference>
<accession>A0ACC1IR53</accession>
<evidence type="ECO:0000313" key="1">
    <source>
        <dbReference type="EMBL" id="KAJ1899138.1"/>
    </source>
</evidence>
<name>A0ACC1IR53_9FUNG</name>